<dbReference type="Proteomes" id="UP000774130">
    <property type="component" value="Unassembled WGS sequence"/>
</dbReference>
<comment type="caution">
    <text evidence="1">The sequence shown here is derived from an EMBL/GenBank/DDBJ whole genome shotgun (WGS) entry which is preliminary data.</text>
</comment>
<sequence>MNKRQRKKQTYKKYIREIFAGYEKMITDKTIQELQFSYLKETTFLTRDDEGVIHFLTKEK</sequence>
<protein>
    <submittedName>
        <fullName evidence="1">Uncharacterized protein</fullName>
    </submittedName>
</protein>
<name>A0ABS6TBI2_9ENTE</name>
<dbReference type="RefSeq" id="WP_218325294.1">
    <property type="nucleotide sequence ID" value="NZ_JAHUZB010000002.1"/>
</dbReference>
<organism evidence="1 2">
    <name type="scientific">Enterococcus alishanensis</name>
    <dbReference type="NCBI Taxonomy" id="1303817"/>
    <lineage>
        <taxon>Bacteria</taxon>
        <taxon>Bacillati</taxon>
        <taxon>Bacillota</taxon>
        <taxon>Bacilli</taxon>
        <taxon>Lactobacillales</taxon>
        <taxon>Enterococcaceae</taxon>
        <taxon>Enterococcus</taxon>
    </lineage>
</organism>
<evidence type="ECO:0000313" key="2">
    <source>
        <dbReference type="Proteomes" id="UP000774130"/>
    </source>
</evidence>
<reference evidence="1 2" key="1">
    <citation type="submission" date="2021-06" db="EMBL/GenBank/DDBJ databases">
        <title>Enterococcus alishanensis sp. nov., a novel lactic acid bacterium isolated from fresh coffee beans.</title>
        <authorList>
            <person name="Chen Y.-S."/>
        </authorList>
    </citation>
    <scope>NUCLEOTIDE SEQUENCE [LARGE SCALE GENOMIC DNA]</scope>
    <source>
        <strain evidence="1 2">ALS3</strain>
    </source>
</reference>
<evidence type="ECO:0000313" key="1">
    <source>
        <dbReference type="EMBL" id="MBV7390247.1"/>
    </source>
</evidence>
<dbReference type="EMBL" id="JAHUZB010000002">
    <property type="protein sequence ID" value="MBV7390247.1"/>
    <property type="molecule type" value="Genomic_DNA"/>
</dbReference>
<gene>
    <name evidence="1" type="ORF">KUA55_06105</name>
</gene>
<accession>A0ABS6TBI2</accession>
<proteinExistence type="predicted"/>
<keyword evidence="2" id="KW-1185">Reference proteome</keyword>